<keyword evidence="2" id="KW-0489">Methyltransferase</keyword>
<dbReference type="GO" id="GO:0008168">
    <property type="term" value="F:methyltransferase activity"/>
    <property type="evidence" value="ECO:0007669"/>
    <property type="project" value="UniProtKB-KW"/>
</dbReference>
<dbReference type="EMBL" id="BAAAHK010000001">
    <property type="protein sequence ID" value="GAA0923163.1"/>
    <property type="molecule type" value="Genomic_DNA"/>
</dbReference>
<sequence>MELDWGLGQYEPTGEALLPISEVVVGMSEPLAGKRVVDLGTGTGNAALLAAERGAVVTGVDPAARLVEVARKRAAERGVSAEFVVGDAASIPVADGEAELLLSVFAVIFAPDADAAIAEMTRVVGPDGLIRVTSWVPGGSMMAINNTAGKFMAEVFGAPKADPDAPKLLAWHDEDALRAAFGKYGFGVEVERRLMNLTGTSAEEYLEKSAQHPMAVSAAQALASRSDGAELQAGLERRLLAAVQEINEDPAAFKVSNEYAIVTARRG</sequence>
<dbReference type="PANTHER" id="PTHR43591:SF24">
    <property type="entry name" value="2-METHOXY-6-POLYPRENYL-1,4-BENZOQUINOL METHYLASE, MITOCHONDRIAL"/>
    <property type="match status" value="1"/>
</dbReference>
<accession>A0ABP3ZJM6</accession>
<comment type="caution">
    <text evidence="2">The sequence shown here is derived from an EMBL/GenBank/DDBJ whole genome shotgun (WGS) entry which is preliminary data.</text>
</comment>
<dbReference type="SUPFAM" id="SSF53335">
    <property type="entry name" value="S-adenosyl-L-methionine-dependent methyltransferases"/>
    <property type="match status" value="1"/>
</dbReference>
<gene>
    <name evidence="2" type="ORF">GCM10009554_01140</name>
</gene>
<feature type="domain" description="Methyltransferase" evidence="1">
    <location>
        <begin position="36"/>
        <end position="128"/>
    </location>
</feature>
<dbReference type="RefSeq" id="WP_343963581.1">
    <property type="nucleotide sequence ID" value="NZ_BAAAHK010000001.1"/>
</dbReference>
<keyword evidence="2" id="KW-0808">Transferase</keyword>
<name>A0ABP3ZJM6_9ACTN</name>
<organism evidence="2 3">
    <name type="scientific">Kribbella koreensis</name>
    <dbReference type="NCBI Taxonomy" id="57909"/>
    <lineage>
        <taxon>Bacteria</taxon>
        <taxon>Bacillati</taxon>
        <taxon>Actinomycetota</taxon>
        <taxon>Actinomycetes</taxon>
        <taxon>Propionibacteriales</taxon>
        <taxon>Kribbellaceae</taxon>
        <taxon>Kribbella</taxon>
    </lineage>
</organism>
<dbReference type="Gene3D" id="3.40.50.150">
    <property type="entry name" value="Vaccinia Virus protein VP39"/>
    <property type="match status" value="1"/>
</dbReference>
<dbReference type="InterPro" id="IPR029063">
    <property type="entry name" value="SAM-dependent_MTases_sf"/>
</dbReference>
<evidence type="ECO:0000313" key="2">
    <source>
        <dbReference type="EMBL" id="GAA0923163.1"/>
    </source>
</evidence>
<proteinExistence type="predicted"/>
<dbReference type="CDD" id="cd02440">
    <property type="entry name" value="AdoMet_MTases"/>
    <property type="match status" value="1"/>
</dbReference>
<dbReference type="InterPro" id="IPR041698">
    <property type="entry name" value="Methyltransf_25"/>
</dbReference>
<keyword evidence="3" id="KW-1185">Reference proteome</keyword>
<dbReference type="Proteomes" id="UP001500542">
    <property type="component" value="Unassembled WGS sequence"/>
</dbReference>
<dbReference type="Pfam" id="PF13649">
    <property type="entry name" value="Methyltransf_25"/>
    <property type="match status" value="1"/>
</dbReference>
<evidence type="ECO:0000313" key="3">
    <source>
        <dbReference type="Proteomes" id="UP001500542"/>
    </source>
</evidence>
<protein>
    <submittedName>
        <fullName evidence="2">Methyltransferase domain-containing protein</fullName>
    </submittedName>
</protein>
<dbReference type="PANTHER" id="PTHR43591">
    <property type="entry name" value="METHYLTRANSFERASE"/>
    <property type="match status" value="1"/>
</dbReference>
<dbReference type="GO" id="GO:0032259">
    <property type="term" value="P:methylation"/>
    <property type="evidence" value="ECO:0007669"/>
    <property type="project" value="UniProtKB-KW"/>
</dbReference>
<reference evidence="3" key="1">
    <citation type="journal article" date="2019" name="Int. J. Syst. Evol. Microbiol.">
        <title>The Global Catalogue of Microorganisms (GCM) 10K type strain sequencing project: providing services to taxonomists for standard genome sequencing and annotation.</title>
        <authorList>
            <consortium name="The Broad Institute Genomics Platform"/>
            <consortium name="The Broad Institute Genome Sequencing Center for Infectious Disease"/>
            <person name="Wu L."/>
            <person name="Ma J."/>
        </authorList>
    </citation>
    <scope>NUCLEOTIDE SEQUENCE [LARGE SCALE GENOMIC DNA]</scope>
    <source>
        <strain evidence="3">JCM 10977</strain>
    </source>
</reference>
<evidence type="ECO:0000259" key="1">
    <source>
        <dbReference type="Pfam" id="PF13649"/>
    </source>
</evidence>